<dbReference type="PROSITE" id="PS00671">
    <property type="entry name" value="D_2_HYDROXYACID_DH_3"/>
    <property type="match status" value="1"/>
</dbReference>
<proteinExistence type="inferred from homology"/>
<protein>
    <submittedName>
        <fullName evidence="6">Glycerate dehydrogenase</fullName>
        <ecNumber evidence="6">1.1.1.29</ecNumber>
    </submittedName>
</protein>
<organism evidence="6">
    <name type="scientific">uncultured organism</name>
    <dbReference type="NCBI Taxonomy" id="155900"/>
    <lineage>
        <taxon>unclassified sequences</taxon>
        <taxon>environmental samples</taxon>
    </lineage>
</organism>
<dbReference type="PANTHER" id="PTHR43761:SF1">
    <property type="entry name" value="D-ISOMER SPECIFIC 2-HYDROXYACID DEHYDROGENASE CATALYTIC DOMAIN-CONTAINING PROTEIN-RELATED"/>
    <property type="match status" value="1"/>
</dbReference>
<dbReference type="SUPFAM" id="SSF51735">
    <property type="entry name" value="NAD(P)-binding Rossmann-fold domains"/>
    <property type="match status" value="1"/>
</dbReference>
<evidence type="ECO:0000256" key="1">
    <source>
        <dbReference type="ARBA" id="ARBA00005854"/>
    </source>
</evidence>
<dbReference type="InterPro" id="IPR029753">
    <property type="entry name" value="D-isomer_DH_CS"/>
</dbReference>
<dbReference type="GO" id="GO:0008465">
    <property type="term" value="F:hydroxypyruvate reductase (NADH) activity"/>
    <property type="evidence" value="ECO:0007669"/>
    <property type="project" value="UniProtKB-EC"/>
</dbReference>
<dbReference type="InterPro" id="IPR036291">
    <property type="entry name" value="NAD(P)-bd_dom_sf"/>
</dbReference>
<dbReference type="GO" id="GO:0051287">
    <property type="term" value="F:NAD binding"/>
    <property type="evidence" value="ECO:0007669"/>
    <property type="project" value="InterPro"/>
</dbReference>
<dbReference type="EC" id="1.1.1.29" evidence="6"/>
<dbReference type="InterPro" id="IPR006139">
    <property type="entry name" value="D-isomer_2_OHA_DH_cat_dom"/>
</dbReference>
<dbReference type="AlphaFoldDB" id="A0A5B8RBH9"/>
<gene>
    <name evidence="6" type="primary">hprA</name>
    <name evidence="6" type="ORF">KBTEX_01020</name>
</gene>
<dbReference type="PROSITE" id="PS00670">
    <property type="entry name" value="D_2_HYDROXYACID_DH_2"/>
    <property type="match status" value="1"/>
</dbReference>
<dbReference type="PANTHER" id="PTHR43761">
    <property type="entry name" value="D-ISOMER SPECIFIC 2-HYDROXYACID DEHYDROGENASE FAMILY PROTEIN (AFU_ORTHOLOGUE AFUA_1G13630)"/>
    <property type="match status" value="1"/>
</dbReference>
<evidence type="ECO:0000256" key="2">
    <source>
        <dbReference type="ARBA" id="ARBA00023002"/>
    </source>
</evidence>
<dbReference type="SUPFAM" id="SSF52283">
    <property type="entry name" value="Formate/glycerate dehydrogenase catalytic domain-like"/>
    <property type="match status" value="1"/>
</dbReference>
<accession>A0A5B8RBH9</accession>
<feature type="domain" description="D-isomer specific 2-hydroxyacid dehydrogenase NAD-binding" evidence="5">
    <location>
        <begin position="118"/>
        <end position="296"/>
    </location>
</feature>
<sequence length="331" mass="35059">MHKNADVNPGEGAVFLDADSLDRGDLDISALERELPGMAWYGTTPPEHVAERVGDAGCVVVNKVVLDAAFFEAHPAVALVCIVATGTNNVDLEAAARHGVTVVNCQGYGTRSLAQHVLGLVLMLARSIPAYVDDVRGGVWSRSPFFCLLDHPIRELDGMRLGLVGYGAIAEEVGRVCAALGMEVVVAERAGQAPRSGRVGFDTVVETSDVISLHCPLTEQTRGLVDEGVLRRMRRGAILINTARGGVVDEAALLHAVREGWIAGAAVDVLDGEPPAPDHPLIAAGLPNLIVTPHCAWGSLEARQRVVEQTAENVAAWRAGRPVRVVAQPQP</sequence>
<reference evidence="6" key="1">
    <citation type="submission" date="2019-06" db="EMBL/GenBank/DDBJ databases">
        <authorList>
            <person name="Murdoch R.W."/>
            <person name="Fathepure B."/>
        </authorList>
    </citation>
    <scope>NUCLEOTIDE SEQUENCE</scope>
</reference>
<evidence type="ECO:0000256" key="3">
    <source>
        <dbReference type="ARBA" id="ARBA00023027"/>
    </source>
</evidence>
<dbReference type="InterPro" id="IPR050418">
    <property type="entry name" value="D-iso_2-hydroxyacid_DH_PdxB"/>
</dbReference>
<dbReference type="Gene3D" id="3.40.50.720">
    <property type="entry name" value="NAD(P)-binding Rossmann-like Domain"/>
    <property type="match status" value="2"/>
</dbReference>
<dbReference type="Pfam" id="PF00389">
    <property type="entry name" value="2-Hacid_dh"/>
    <property type="match status" value="1"/>
</dbReference>
<keyword evidence="3" id="KW-0520">NAD</keyword>
<dbReference type="Pfam" id="PF02826">
    <property type="entry name" value="2-Hacid_dh_C"/>
    <property type="match status" value="1"/>
</dbReference>
<evidence type="ECO:0000313" key="6">
    <source>
        <dbReference type="EMBL" id="QEA04712.1"/>
    </source>
</evidence>
<evidence type="ECO:0000259" key="5">
    <source>
        <dbReference type="Pfam" id="PF02826"/>
    </source>
</evidence>
<dbReference type="InterPro" id="IPR006140">
    <property type="entry name" value="D-isomer_DH_NAD-bd"/>
</dbReference>
<keyword evidence="2 6" id="KW-0560">Oxidoreductase</keyword>
<dbReference type="EMBL" id="MN079087">
    <property type="protein sequence ID" value="QEA04712.1"/>
    <property type="molecule type" value="Genomic_DNA"/>
</dbReference>
<comment type="similarity">
    <text evidence="1">Belongs to the D-isomer specific 2-hydroxyacid dehydrogenase family.</text>
</comment>
<dbReference type="CDD" id="cd12162">
    <property type="entry name" value="2-Hacid_dh_4"/>
    <property type="match status" value="1"/>
</dbReference>
<feature type="domain" description="D-isomer specific 2-hydroxyacid dehydrogenase catalytic" evidence="4">
    <location>
        <begin position="43"/>
        <end position="324"/>
    </location>
</feature>
<evidence type="ECO:0000259" key="4">
    <source>
        <dbReference type="Pfam" id="PF00389"/>
    </source>
</evidence>
<name>A0A5B8RBH9_9ZZZZ</name>